<feature type="compositionally biased region" description="Polar residues" evidence="1">
    <location>
        <begin position="965"/>
        <end position="974"/>
    </location>
</feature>
<feature type="compositionally biased region" description="Low complexity" evidence="1">
    <location>
        <begin position="941"/>
        <end position="951"/>
    </location>
</feature>
<dbReference type="EMBL" id="MCGR01000001">
    <property type="protein sequence ID" value="ORY92499.1"/>
    <property type="molecule type" value="Genomic_DNA"/>
</dbReference>
<reference evidence="3 4" key="1">
    <citation type="submission" date="2016-07" db="EMBL/GenBank/DDBJ databases">
        <title>Pervasive Adenine N6-methylation of Active Genes in Fungi.</title>
        <authorList>
            <consortium name="DOE Joint Genome Institute"/>
            <person name="Mondo S.J."/>
            <person name="Dannebaum R.O."/>
            <person name="Kuo R.C."/>
            <person name="Labutti K."/>
            <person name="Haridas S."/>
            <person name="Kuo A."/>
            <person name="Salamov A."/>
            <person name="Ahrendt S.R."/>
            <person name="Lipzen A."/>
            <person name="Sullivan W."/>
            <person name="Andreopoulos W.B."/>
            <person name="Clum A."/>
            <person name="Lindquist E."/>
            <person name="Daum C."/>
            <person name="Ramamoorthy G.K."/>
            <person name="Gryganskyi A."/>
            <person name="Culley D."/>
            <person name="Magnuson J.K."/>
            <person name="James T.Y."/>
            <person name="O'Malley M.A."/>
            <person name="Stajich J.E."/>
            <person name="Spatafora J.W."/>
            <person name="Visel A."/>
            <person name="Grigoriev I.V."/>
        </authorList>
    </citation>
    <scope>NUCLEOTIDE SEQUENCE [LARGE SCALE GENOMIC DNA]</scope>
    <source>
        <strain evidence="3 4">62-1032</strain>
    </source>
</reference>
<feature type="compositionally biased region" description="Low complexity" evidence="1">
    <location>
        <begin position="734"/>
        <end position="753"/>
    </location>
</feature>
<feature type="region of interest" description="Disordered" evidence="1">
    <location>
        <begin position="443"/>
        <end position="466"/>
    </location>
</feature>
<feature type="compositionally biased region" description="Polar residues" evidence="1">
    <location>
        <begin position="443"/>
        <end position="460"/>
    </location>
</feature>
<dbReference type="PANTHER" id="PTHR28051">
    <property type="entry name" value="PROTEIN MTL1-RELATED"/>
    <property type="match status" value="1"/>
</dbReference>
<feature type="compositionally biased region" description="Acidic residues" evidence="1">
    <location>
        <begin position="355"/>
        <end position="367"/>
    </location>
</feature>
<feature type="compositionally biased region" description="Low complexity" evidence="1">
    <location>
        <begin position="780"/>
        <end position="792"/>
    </location>
</feature>
<feature type="compositionally biased region" description="Low complexity" evidence="1">
    <location>
        <begin position="623"/>
        <end position="636"/>
    </location>
</feature>
<dbReference type="OrthoDB" id="5563539at2759"/>
<feature type="compositionally biased region" description="Low complexity" evidence="1">
    <location>
        <begin position="919"/>
        <end position="934"/>
    </location>
</feature>
<organism evidence="3 4">
    <name type="scientific">Leucosporidium creatinivorum</name>
    <dbReference type="NCBI Taxonomy" id="106004"/>
    <lineage>
        <taxon>Eukaryota</taxon>
        <taxon>Fungi</taxon>
        <taxon>Dikarya</taxon>
        <taxon>Basidiomycota</taxon>
        <taxon>Pucciniomycotina</taxon>
        <taxon>Microbotryomycetes</taxon>
        <taxon>Leucosporidiales</taxon>
        <taxon>Leucosporidium</taxon>
    </lineage>
</organism>
<feature type="compositionally biased region" description="Basic and acidic residues" evidence="1">
    <location>
        <begin position="701"/>
        <end position="712"/>
    </location>
</feature>
<dbReference type="AlphaFoldDB" id="A0A1Y2G604"/>
<dbReference type="InterPro" id="IPR013860">
    <property type="entry name" value="AreA_GATA"/>
</dbReference>
<feature type="compositionally biased region" description="Low complexity" evidence="1">
    <location>
        <begin position="881"/>
        <end position="893"/>
    </location>
</feature>
<feature type="compositionally biased region" description="Low complexity" evidence="1">
    <location>
        <begin position="713"/>
        <end position="726"/>
    </location>
</feature>
<accession>A0A1Y2G604</accession>
<evidence type="ECO:0000256" key="1">
    <source>
        <dbReference type="SAM" id="MobiDB-lite"/>
    </source>
</evidence>
<feature type="compositionally biased region" description="Low complexity" evidence="1">
    <location>
        <begin position="653"/>
        <end position="684"/>
    </location>
</feature>
<proteinExistence type="predicted"/>
<feature type="region of interest" description="Disordered" evidence="1">
    <location>
        <begin position="542"/>
        <end position="1064"/>
    </location>
</feature>
<dbReference type="InParanoid" id="A0A1Y2G604"/>
<evidence type="ECO:0000313" key="3">
    <source>
        <dbReference type="EMBL" id="ORY92499.1"/>
    </source>
</evidence>
<feature type="compositionally biased region" description="Polar residues" evidence="1">
    <location>
        <begin position="637"/>
        <end position="652"/>
    </location>
</feature>
<gene>
    <name evidence="3" type="ORF">BCR35DRAFT_297938</name>
</gene>
<feature type="compositionally biased region" description="Low complexity" evidence="1">
    <location>
        <begin position="989"/>
        <end position="1015"/>
    </location>
</feature>
<dbReference type="GO" id="GO:0042149">
    <property type="term" value="P:cellular response to glucose starvation"/>
    <property type="evidence" value="ECO:0007669"/>
    <property type="project" value="TreeGrafter"/>
</dbReference>
<dbReference type="GO" id="GO:0007039">
    <property type="term" value="P:protein catabolic process in the vacuole"/>
    <property type="evidence" value="ECO:0007669"/>
    <property type="project" value="TreeGrafter"/>
</dbReference>
<name>A0A1Y2G604_9BASI</name>
<feature type="compositionally biased region" description="Low complexity" evidence="1">
    <location>
        <begin position="52"/>
        <end position="71"/>
    </location>
</feature>
<feature type="compositionally biased region" description="Low complexity" evidence="1">
    <location>
        <begin position="1"/>
        <end position="21"/>
    </location>
</feature>
<feature type="region of interest" description="Disordered" evidence="1">
    <location>
        <begin position="342"/>
        <end position="390"/>
    </location>
</feature>
<feature type="compositionally biased region" description="Polar residues" evidence="1">
    <location>
        <begin position="764"/>
        <end position="778"/>
    </location>
</feature>
<dbReference type="STRING" id="106004.A0A1Y2G604"/>
<dbReference type="InterPro" id="IPR052292">
    <property type="entry name" value="Glucose_repression_reg"/>
</dbReference>
<feature type="compositionally biased region" description="Polar residues" evidence="1">
    <location>
        <begin position="24"/>
        <end position="34"/>
    </location>
</feature>
<evidence type="ECO:0000313" key="4">
    <source>
        <dbReference type="Proteomes" id="UP000193467"/>
    </source>
</evidence>
<protein>
    <recommendedName>
        <fullName evidence="2">Nitrogen regulatory protein areA GATA-like domain-containing protein</fullName>
    </recommendedName>
</protein>
<dbReference type="Proteomes" id="UP000193467">
    <property type="component" value="Unassembled WGS sequence"/>
</dbReference>
<evidence type="ECO:0000259" key="2">
    <source>
        <dbReference type="Pfam" id="PF08550"/>
    </source>
</evidence>
<keyword evidence="4" id="KW-1185">Reference proteome</keyword>
<dbReference type="Pfam" id="PF08550">
    <property type="entry name" value="GATA_AreA"/>
    <property type="match status" value="1"/>
</dbReference>
<feature type="compositionally biased region" description="Polar residues" evidence="1">
    <location>
        <begin position="848"/>
        <end position="863"/>
    </location>
</feature>
<feature type="region of interest" description="Disordered" evidence="1">
    <location>
        <begin position="1"/>
        <end position="76"/>
    </location>
</feature>
<feature type="compositionally biased region" description="Low complexity" evidence="1">
    <location>
        <begin position="550"/>
        <end position="575"/>
    </location>
</feature>
<feature type="region of interest" description="Disordered" evidence="1">
    <location>
        <begin position="272"/>
        <end position="323"/>
    </location>
</feature>
<dbReference type="GO" id="GO:0005773">
    <property type="term" value="C:vacuole"/>
    <property type="evidence" value="ECO:0007669"/>
    <property type="project" value="GOC"/>
</dbReference>
<sequence length="1100" mass="113705">MSAVLSSPTPSFPSSSIPIHTPTDDGQQEPNTQAFVLHSPPRGNGGVPPLEASSSSPSASASGSEPSTPTTHAHSGVVPMYPYNVAMIPQNVSGGPMPDDSGITTRLPSICVDYLSHDWAEDDVWTSWKAMTKHKSEIANGVRLENASWRTWAKQRGNLKTISPETLNWLKDSDVTWLYGPLHTNIDAVPPPKESTMSDRLGLEPLRSLSDSKKVAAANAKKNKTKKPEIKTKPILKYRSLSDILMPSTGTSPVTEEELNFDDQSTISVHHARSDSHLVRLNSLNKGRKKRGSPITSPRGTSPERAGQSDSSSASIPVKKEHRHISFNHRVEQCIAVDSTEEARRYNHTGRPSADSDDDDEGSDDEQVLTFKSSPRVASFGPSALSNSSNEWEPHTIARLGPTTLKSVEIYPAPSPVVVYQNYASGMRDVTGGQDGVYGQPTATYSARPGSENTAAQSTGKRPPYDLGAVGASMRQSGWDPEDDDDYAMGFDYFNGPEVGVGDEYDTAQYGSTHLVGGTHNDFQSGGASYLGPGSSSYSANYGVINSNDSTPNHSRRSSNNSSTSASSPTGCGSPNTTSVASASVRGPHAPTASRDAAPPKRSALKGAAAATAPSGRSRESSVESNLSSSSAASTSPRFGTSPANGSSIHLDSSSSFPLHSPSLSSHSSSPSASPHSSANSLASVMATAIPPHVRPGLGRRGSDDGVREARGRSASRGSSSSLERAASADRRSSSSISPSSSYSPPSPALNSSPGGGVAGTKPVQIQSSRKVGSQESLGSAAHAIAASSSPSVTIVPEASSESETETVRDDEGGEQQGSAAVNGVVGRSVRLGGGAEVEEVEDVSIPATVSDTDDSAPNSAATTPKAEKKDSLFPAPTPVTPASAPTTPSSVTKSRPAAVNVPTESIPAGPVSPPLVPAPTSSSSPSHPSRTPGAPRFRQPSPSHTTTSTSAENPPVTVEGATPSVASLSNSPQLDPADIASPQWADESAPSYARRSLLRAARGGSHTSTSSAGSNALAKTNSVDSHASVGSAGGVGAGAAGRASHESGRGSNDPDYGFGYYDEDGQQDGVVSGTVKMAGTAARDMFGALSKSLWGFKRS</sequence>
<dbReference type="PANTHER" id="PTHR28051:SF1">
    <property type="entry name" value="PROTEIN MTL1-RELATED"/>
    <property type="match status" value="1"/>
</dbReference>
<feature type="compositionally biased region" description="Low complexity" evidence="1">
    <location>
        <begin position="822"/>
        <end position="831"/>
    </location>
</feature>
<comment type="caution">
    <text evidence="3">The sequence shown here is derived from an EMBL/GenBank/DDBJ whole genome shotgun (WGS) entry which is preliminary data.</text>
</comment>
<feature type="domain" description="Nitrogen regulatory protein areA GATA-like" evidence="2">
    <location>
        <begin position="127"/>
        <end position="154"/>
    </location>
</feature>